<evidence type="ECO:0000313" key="1">
    <source>
        <dbReference type="EMBL" id="SBR90640.1"/>
    </source>
</evidence>
<protein>
    <submittedName>
        <fullName evidence="1">Lysyl oxidase</fullName>
    </submittedName>
</protein>
<gene>
    <name evidence="1" type="primary">Nfu_g_1_024555</name>
</gene>
<sequence>TVSCRSVSRRKLTIAGCYISIDATKMVLFCKMMLQRGFFFFF</sequence>
<organism evidence="1">
    <name type="scientific">Nothobranchius rachovii</name>
    <name type="common">bluefin notho</name>
    <dbReference type="NCBI Taxonomy" id="451742"/>
    <lineage>
        <taxon>Eukaryota</taxon>
        <taxon>Metazoa</taxon>
        <taxon>Chordata</taxon>
        <taxon>Craniata</taxon>
        <taxon>Vertebrata</taxon>
        <taxon>Euteleostomi</taxon>
        <taxon>Actinopterygii</taxon>
        <taxon>Neopterygii</taxon>
        <taxon>Teleostei</taxon>
        <taxon>Neoteleostei</taxon>
        <taxon>Acanthomorphata</taxon>
        <taxon>Ovalentaria</taxon>
        <taxon>Atherinomorphae</taxon>
        <taxon>Cyprinodontiformes</taxon>
        <taxon>Nothobranchiidae</taxon>
        <taxon>Nothobranchius</taxon>
    </lineage>
</organism>
<feature type="non-terminal residue" evidence="1">
    <location>
        <position position="42"/>
    </location>
</feature>
<proteinExistence type="predicted"/>
<accession>A0A1A8QA46</accession>
<reference evidence="1" key="1">
    <citation type="submission" date="2016-05" db="EMBL/GenBank/DDBJ databases">
        <authorList>
            <person name="Lavstsen T."/>
            <person name="Jespersen J.S."/>
        </authorList>
    </citation>
    <scope>NUCLEOTIDE SEQUENCE</scope>
    <source>
        <tissue evidence="1">Brain</tissue>
    </source>
</reference>
<name>A0A1A8QA46_9TELE</name>
<feature type="non-terminal residue" evidence="1">
    <location>
        <position position="1"/>
    </location>
</feature>
<dbReference type="EMBL" id="HAEI01004851">
    <property type="protein sequence ID" value="SBR90640.1"/>
    <property type="molecule type" value="Transcribed_RNA"/>
</dbReference>
<dbReference type="AlphaFoldDB" id="A0A1A8QA46"/>
<reference evidence="1" key="2">
    <citation type="submission" date="2016-06" db="EMBL/GenBank/DDBJ databases">
        <title>The genome of a short-lived fish provides insights into sex chromosome evolution and the genetic control of aging.</title>
        <authorList>
            <person name="Reichwald K."/>
            <person name="Felder M."/>
            <person name="Petzold A."/>
            <person name="Koch P."/>
            <person name="Groth M."/>
            <person name="Platzer M."/>
        </authorList>
    </citation>
    <scope>NUCLEOTIDE SEQUENCE</scope>
    <source>
        <tissue evidence="1">Brain</tissue>
    </source>
</reference>